<dbReference type="RefSeq" id="XP_049262256.1">
    <property type="nucleotide sequence ID" value="XM_049408367.1"/>
</dbReference>
<dbReference type="AlphaFoldDB" id="A0A8J5QH57"/>
<keyword evidence="2" id="KW-1185">Reference proteome</keyword>
<dbReference type="OrthoDB" id="4026080at2759"/>
<sequence length="272" mass="29060">MQYFTQSLTFASIVSGTATGSFLGKGGLFKRDSCDTACMSAADLMDDQCGSEIDVDFESTTKLLTCMCNMQDPFWKSLSNCVRFCPYYEGLNGDTSPQGLHNGFCRAADTYSSVLEEYSGTIPWSIQEAMEGMGFGVASAEGQVEPGTNIEATTTLETNLKTKALSNAKATHNILKTTETSTVESISETLTSVNRKLSSSLSTSSIKAATPSSTLIINSKKSTSNSPEFFQFKNSESQASQTINPSITQGSGNLALKLEPGTILYAFLAALL</sequence>
<gene>
    <name evidence="1" type="ORF">J8A68_004411</name>
</gene>
<reference evidence="1 2" key="1">
    <citation type="journal article" date="2021" name="DNA Res.">
        <title>Genome analysis of Candida subhashii reveals its hybrid nature and dual mitochondrial genome conformations.</title>
        <authorList>
            <person name="Mixao V."/>
            <person name="Hegedusova E."/>
            <person name="Saus E."/>
            <person name="Pryszcz L.P."/>
            <person name="Cillingova A."/>
            <person name="Nosek J."/>
            <person name="Gabaldon T."/>
        </authorList>
    </citation>
    <scope>NUCLEOTIDE SEQUENCE [LARGE SCALE GENOMIC DNA]</scope>
    <source>
        <strain evidence="1 2">CBS 10753</strain>
    </source>
</reference>
<comment type="caution">
    <text evidence="1">The sequence shown here is derived from an EMBL/GenBank/DDBJ whole genome shotgun (WGS) entry which is preliminary data.</text>
</comment>
<dbReference type="EMBL" id="JAGSYN010000185">
    <property type="protein sequence ID" value="KAG7662023.1"/>
    <property type="molecule type" value="Genomic_DNA"/>
</dbReference>
<organism evidence="1 2">
    <name type="scientific">[Candida] subhashii</name>
    <dbReference type="NCBI Taxonomy" id="561895"/>
    <lineage>
        <taxon>Eukaryota</taxon>
        <taxon>Fungi</taxon>
        <taxon>Dikarya</taxon>
        <taxon>Ascomycota</taxon>
        <taxon>Saccharomycotina</taxon>
        <taxon>Pichiomycetes</taxon>
        <taxon>Debaryomycetaceae</taxon>
        <taxon>Spathaspora</taxon>
    </lineage>
</organism>
<dbReference type="GeneID" id="73471211"/>
<proteinExistence type="predicted"/>
<evidence type="ECO:0000313" key="1">
    <source>
        <dbReference type="EMBL" id="KAG7662023.1"/>
    </source>
</evidence>
<accession>A0A8J5QH57</accession>
<protein>
    <submittedName>
        <fullName evidence="1">Uncharacterized protein</fullName>
    </submittedName>
</protein>
<dbReference type="Proteomes" id="UP000694255">
    <property type="component" value="Unassembled WGS sequence"/>
</dbReference>
<name>A0A8J5QH57_9ASCO</name>
<evidence type="ECO:0000313" key="2">
    <source>
        <dbReference type="Proteomes" id="UP000694255"/>
    </source>
</evidence>